<proteinExistence type="predicted"/>
<accession>A0ACC1T1Z1</accession>
<sequence>MSISGVGGRRVGGRPLGTIDEKVHSTVLPAIPVHLVELSRARIGQVAAKRKLMLESSISPFTVYGESARRTIALAMARISSLPSCYNPSSLSSYATDYPTHFLASAVCIVPSTLYQKDAGFQQNPPTRTPPQYDFVNNPSFRRTIAE</sequence>
<dbReference type="Proteomes" id="UP001148662">
    <property type="component" value="Unassembled WGS sequence"/>
</dbReference>
<dbReference type="EMBL" id="JANHOG010000796">
    <property type="protein sequence ID" value="KAJ3551476.1"/>
    <property type="molecule type" value="Genomic_DNA"/>
</dbReference>
<comment type="caution">
    <text evidence="1">The sequence shown here is derived from an EMBL/GenBank/DDBJ whole genome shotgun (WGS) entry which is preliminary data.</text>
</comment>
<evidence type="ECO:0000313" key="1">
    <source>
        <dbReference type="EMBL" id="KAJ3551476.1"/>
    </source>
</evidence>
<gene>
    <name evidence="1" type="ORF">NM688_g4682</name>
</gene>
<reference evidence="1" key="1">
    <citation type="submission" date="2022-07" db="EMBL/GenBank/DDBJ databases">
        <title>Genome Sequence of Phlebia brevispora.</title>
        <authorList>
            <person name="Buettner E."/>
        </authorList>
    </citation>
    <scope>NUCLEOTIDE SEQUENCE</scope>
    <source>
        <strain evidence="1">MPL23</strain>
    </source>
</reference>
<evidence type="ECO:0000313" key="2">
    <source>
        <dbReference type="Proteomes" id="UP001148662"/>
    </source>
</evidence>
<keyword evidence="2" id="KW-1185">Reference proteome</keyword>
<organism evidence="1 2">
    <name type="scientific">Phlebia brevispora</name>
    <dbReference type="NCBI Taxonomy" id="194682"/>
    <lineage>
        <taxon>Eukaryota</taxon>
        <taxon>Fungi</taxon>
        <taxon>Dikarya</taxon>
        <taxon>Basidiomycota</taxon>
        <taxon>Agaricomycotina</taxon>
        <taxon>Agaricomycetes</taxon>
        <taxon>Polyporales</taxon>
        <taxon>Meruliaceae</taxon>
        <taxon>Phlebia</taxon>
    </lineage>
</organism>
<protein>
    <submittedName>
        <fullName evidence="1">Uncharacterized protein</fullName>
    </submittedName>
</protein>
<name>A0ACC1T1Z1_9APHY</name>